<keyword evidence="1" id="KW-0472">Membrane</keyword>
<evidence type="ECO:0000313" key="2">
    <source>
        <dbReference type="EMBL" id="PRY23186.1"/>
    </source>
</evidence>
<sequence>MICPVIGYIEIEPRLLLSCGRRPHDGVATMNSLWSIGLPILVVDVANPVLLAAVILALTTPRPLALSISVIAGHTLAYFGAGVLIAFGLADLIGQMLSPLLDRFSNPIPVDFVIGLAIGILLLVVAWRWKVAPPDPAKKGADEPKQSIGMALAFGGIINFAGIPFALPYFAFINELYQLDGESKLSALVVYNLLYAVPFLLLPLAFAIMGKSVMSVFERINEIVAKYSAYIIPAIIGLLGAALVLDALLYFWSGTGLY</sequence>
<keyword evidence="3" id="KW-1185">Reference proteome</keyword>
<name>A0A2T0RPS7_9RHOB</name>
<dbReference type="Pfam" id="PF11139">
    <property type="entry name" value="SfLAP"/>
    <property type="match status" value="1"/>
</dbReference>
<dbReference type="InterPro" id="IPR021315">
    <property type="entry name" value="Gap/Sap"/>
</dbReference>
<keyword evidence="1" id="KW-1133">Transmembrane helix</keyword>
<feature type="transmembrane region" description="Helical" evidence="1">
    <location>
        <begin position="150"/>
        <end position="173"/>
    </location>
</feature>
<dbReference type="AlphaFoldDB" id="A0A2T0RPS7"/>
<dbReference type="Proteomes" id="UP000239480">
    <property type="component" value="Unassembled WGS sequence"/>
</dbReference>
<reference evidence="2 3" key="1">
    <citation type="submission" date="2018-03" db="EMBL/GenBank/DDBJ databases">
        <title>Genomic Encyclopedia of Archaeal and Bacterial Type Strains, Phase II (KMG-II): from individual species to whole genera.</title>
        <authorList>
            <person name="Goeker M."/>
        </authorList>
    </citation>
    <scope>NUCLEOTIDE SEQUENCE [LARGE SCALE GENOMIC DNA]</scope>
    <source>
        <strain evidence="2 3">DSM 29328</strain>
    </source>
</reference>
<protein>
    <submittedName>
        <fullName evidence="2">Sap-like sulfolipid-1-addressing protein</fullName>
    </submittedName>
</protein>
<feature type="transmembrane region" description="Helical" evidence="1">
    <location>
        <begin position="229"/>
        <end position="252"/>
    </location>
</feature>
<feature type="transmembrane region" description="Helical" evidence="1">
    <location>
        <begin position="33"/>
        <end position="58"/>
    </location>
</feature>
<dbReference type="EMBL" id="PVTD01000005">
    <property type="protein sequence ID" value="PRY23186.1"/>
    <property type="molecule type" value="Genomic_DNA"/>
</dbReference>
<feature type="transmembrane region" description="Helical" evidence="1">
    <location>
        <begin position="185"/>
        <end position="208"/>
    </location>
</feature>
<keyword evidence="1" id="KW-0812">Transmembrane</keyword>
<gene>
    <name evidence="2" type="ORF">CLV78_105240</name>
</gene>
<proteinExistence type="predicted"/>
<accession>A0A2T0RPS7</accession>
<feature type="transmembrane region" description="Helical" evidence="1">
    <location>
        <begin position="110"/>
        <end position="129"/>
    </location>
</feature>
<evidence type="ECO:0000313" key="3">
    <source>
        <dbReference type="Proteomes" id="UP000239480"/>
    </source>
</evidence>
<organism evidence="2 3">
    <name type="scientific">Aliiruegeria haliotis</name>
    <dbReference type="NCBI Taxonomy" id="1280846"/>
    <lineage>
        <taxon>Bacteria</taxon>
        <taxon>Pseudomonadati</taxon>
        <taxon>Pseudomonadota</taxon>
        <taxon>Alphaproteobacteria</taxon>
        <taxon>Rhodobacterales</taxon>
        <taxon>Roseobacteraceae</taxon>
        <taxon>Aliiruegeria</taxon>
    </lineage>
</organism>
<evidence type="ECO:0000256" key="1">
    <source>
        <dbReference type="SAM" id="Phobius"/>
    </source>
</evidence>
<comment type="caution">
    <text evidence="2">The sequence shown here is derived from an EMBL/GenBank/DDBJ whole genome shotgun (WGS) entry which is preliminary data.</text>
</comment>
<feature type="transmembrane region" description="Helical" evidence="1">
    <location>
        <begin position="65"/>
        <end position="90"/>
    </location>
</feature>